<evidence type="ECO:0000313" key="3">
    <source>
        <dbReference type="Proteomes" id="UP000053342"/>
    </source>
</evidence>
<dbReference type="InterPro" id="IPR036291">
    <property type="entry name" value="NAD(P)-bd_dom_sf"/>
</dbReference>
<dbReference type="EMBL" id="KN847341">
    <property type="protein sequence ID" value="KIW38525.1"/>
    <property type="molecule type" value="Genomic_DNA"/>
</dbReference>
<accession>A0A0D2D814</accession>
<dbReference type="HOGENOM" id="CLU_076397_0_0_1"/>
<evidence type="ECO:0000313" key="2">
    <source>
        <dbReference type="EMBL" id="KIW38525.1"/>
    </source>
</evidence>
<proteinExistence type="predicted"/>
<dbReference type="InterPro" id="IPR013332">
    <property type="entry name" value="KPR_N"/>
</dbReference>
<dbReference type="OrthoDB" id="3753531at2759"/>
<evidence type="ECO:0000259" key="1">
    <source>
        <dbReference type="Pfam" id="PF02558"/>
    </source>
</evidence>
<gene>
    <name evidence="2" type="ORF">PV06_09481</name>
</gene>
<protein>
    <recommendedName>
        <fullName evidence="1">Ketopantoate reductase N-terminal domain-containing protein</fullName>
    </recommendedName>
</protein>
<feature type="domain" description="Ketopantoate reductase N-terminal" evidence="1">
    <location>
        <begin position="9"/>
        <end position="85"/>
    </location>
</feature>
<name>A0A0D2D814_9EURO</name>
<dbReference type="SUPFAM" id="SSF51735">
    <property type="entry name" value="NAD(P)-binding Rossmann-fold domains"/>
    <property type="match status" value="1"/>
</dbReference>
<dbReference type="GeneID" id="27361555"/>
<sequence length="338" mass="37400">MSHQSNPRVLIVGAGSMGLVCGYILSEAKAEITFLVRPHRVKDLSPPRRLYCFNDNKLKTFQAYQVATDPEHMIDAQYDFILITLDTHALMNEVGTELVKVIGKAVCGSRTMVVIGSVSFDIRPWFLETSQIPSEQVANGMTLVHAYAPSVVKLPIHEGTDRKLLQEADQGYVDSLGAGFIISDSAPVVAEKFFALYNSSTLSSCAVYPAEKYLLFSASLFPVFPAYELLGWPDYDAIDPEGEIWRLCISAMKEIQRLSIMGVMGEGAAESTSGVGVIQQFSGMAKAMFPFPLVEFYKYHHGGKVVTQDRELMEICVSYGKAEGKQMSALRELLRRTQ</sequence>
<dbReference type="Pfam" id="PF02558">
    <property type="entry name" value="ApbA"/>
    <property type="match status" value="1"/>
</dbReference>
<reference evidence="2 3" key="1">
    <citation type="submission" date="2015-01" db="EMBL/GenBank/DDBJ databases">
        <title>The Genome Sequence of Exophiala oligosperma CBS72588.</title>
        <authorList>
            <consortium name="The Broad Institute Genomics Platform"/>
            <person name="Cuomo C."/>
            <person name="de Hoog S."/>
            <person name="Gorbushina A."/>
            <person name="Stielow B."/>
            <person name="Teixiera M."/>
            <person name="Abouelleil A."/>
            <person name="Chapman S.B."/>
            <person name="Priest M."/>
            <person name="Young S.K."/>
            <person name="Wortman J."/>
            <person name="Nusbaum C."/>
            <person name="Birren B."/>
        </authorList>
    </citation>
    <scope>NUCLEOTIDE SEQUENCE [LARGE SCALE GENOMIC DNA]</scope>
    <source>
        <strain evidence="2 3">CBS 72588</strain>
    </source>
</reference>
<organism evidence="2 3">
    <name type="scientific">Exophiala oligosperma</name>
    <dbReference type="NCBI Taxonomy" id="215243"/>
    <lineage>
        <taxon>Eukaryota</taxon>
        <taxon>Fungi</taxon>
        <taxon>Dikarya</taxon>
        <taxon>Ascomycota</taxon>
        <taxon>Pezizomycotina</taxon>
        <taxon>Eurotiomycetes</taxon>
        <taxon>Chaetothyriomycetidae</taxon>
        <taxon>Chaetothyriales</taxon>
        <taxon>Herpotrichiellaceae</taxon>
        <taxon>Exophiala</taxon>
    </lineage>
</organism>
<keyword evidence="3" id="KW-1185">Reference proteome</keyword>
<dbReference type="Proteomes" id="UP000053342">
    <property type="component" value="Unassembled WGS sequence"/>
</dbReference>
<dbReference type="VEuPathDB" id="FungiDB:PV06_09481"/>
<dbReference type="Gene3D" id="3.40.50.720">
    <property type="entry name" value="NAD(P)-binding Rossmann-like Domain"/>
    <property type="match status" value="1"/>
</dbReference>
<dbReference type="RefSeq" id="XP_016258741.1">
    <property type="nucleotide sequence ID" value="XM_016410934.1"/>
</dbReference>
<dbReference type="AlphaFoldDB" id="A0A0D2D814"/>